<dbReference type="Gramene" id="A02p34670.2_BraZ1">
    <property type="protein sequence ID" value="A02p34670.2_BraZ1.CDS"/>
    <property type="gene ID" value="A02g34670.2_BraZ1"/>
</dbReference>
<dbReference type="Proteomes" id="UP000694005">
    <property type="component" value="Chromosome A02"/>
</dbReference>
<dbReference type="HOGENOM" id="CLU_083738_0_0_1"/>
<keyword evidence="2" id="KW-0472">Membrane</keyword>
<dbReference type="OMA" id="IVCACDT"/>
<feature type="transmembrane region" description="Helical" evidence="2">
    <location>
        <begin position="44"/>
        <end position="64"/>
    </location>
</feature>
<reference evidence="5" key="4">
    <citation type="submission" date="2023-03" db="UniProtKB">
        <authorList>
            <consortium name="EnsemblPlants"/>
        </authorList>
    </citation>
    <scope>IDENTIFICATION</scope>
    <source>
        <strain evidence="5">cv. Chiifu-401-42</strain>
    </source>
</reference>
<keyword evidence="6" id="KW-1185">Reference proteome</keyword>
<evidence type="ECO:0000256" key="2">
    <source>
        <dbReference type="SAM" id="Phobius"/>
    </source>
</evidence>
<accession>A0A3P6AF64</accession>
<proteinExistence type="predicted"/>
<feature type="compositionally biased region" description="Polar residues" evidence="1">
    <location>
        <begin position="262"/>
        <end position="277"/>
    </location>
</feature>
<sequence length="290" mass="32298">MPILTPAIRLVVFRQSLRPHSAVAFLVEFLCFVLELLDKEKDLAKIFGIVSACDTLIFTMLDIIQNLIEGGVKIRRCGQVFWLYKNDGSLYWHTLNAYLLMLSIVHVIGSAISYRSRRRYLVLLPLFVAGLELLPQEAYQILGNDQSQNLQDYVEPDQVPRDCIGPLQNPLDGIELEEGDRVPDQEVADHVAPDGANDEDLYSKVLVVLGWLGSSRKDAQDVNITGPSSMKNEEVMGPRQQVKPTALHSKTPTAKSAKCKDNASSATDKQSTNSVIKVQNRYGLLSDNES</sequence>
<evidence type="ECO:0000313" key="5">
    <source>
        <dbReference type="EnsemblPlants" id="Bra035337.1-P"/>
    </source>
</evidence>
<organism evidence="4">
    <name type="scientific">Brassica campestris</name>
    <name type="common">Field mustard</name>
    <dbReference type="NCBI Taxonomy" id="3711"/>
    <lineage>
        <taxon>Eukaryota</taxon>
        <taxon>Viridiplantae</taxon>
        <taxon>Streptophyta</taxon>
        <taxon>Embryophyta</taxon>
        <taxon>Tracheophyta</taxon>
        <taxon>Spermatophyta</taxon>
        <taxon>Magnoliopsida</taxon>
        <taxon>eudicotyledons</taxon>
        <taxon>Gunneridae</taxon>
        <taxon>Pentapetalae</taxon>
        <taxon>rosids</taxon>
        <taxon>malvids</taxon>
        <taxon>Brassicales</taxon>
        <taxon>Brassicaceae</taxon>
        <taxon>Brassiceae</taxon>
        <taxon>Brassica</taxon>
    </lineage>
</organism>
<evidence type="ECO:0000313" key="3">
    <source>
        <dbReference type="EMBL" id="CAG7894515.1"/>
    </source>
</evidence>
<evidence type="ECO:0000313" key="6">
    <source>
        <dbReference type="Proteomes" id="UP000011750"/>
    </source>
</evidence>
<reference evidence="6" key="1">
    <citation type="journal article" date="2011" name="Nat. Genet.">
        <title>The genome of the mesopolyploid crop species Brassica rapa.</title>
        <authorList>
            <consortium name="Brassica rapa Genome Sequencing Project Consortium"/>
            <person name="Wang X."/>
            <person name="Wang H."/>
            <person name="Wang J."/>
            <person name="Sun R."/>
            <person name="Wu J."/>
            <person name="Liu S."/>
            <person name="Bai Y."/>
            <person name="Mun J.H."/>
            <person name="Bancroft I."/>
            <person name="Cheng F."/>
            <person name="Huang S."/>
            <person name="Li X."/>
            <person name="Hua W."/>
            <person name="Wang J."/>
            <person name="Wang X."/>
            <person name="Freeling M."/>
            <person name="Pires J.C."/>
            <person name="Paterson A.H."/>
            <person name="Chalhoub B."/>
            <person name="Wang B."/>
            <person name="Hayward A."/>
            <person name="Sharpe A.G."/>
            <person name="Park B.S."/>
            <person name="Weisshaar B."/>
            <person name="Liu B."/>
            <person name="Li B."/>
            <person name="Liu B."/>
            <person name="Tong C."/>
            <person name="Song C."/>
            <person name="Duran C."/>
            <person name="Peng C."/>
            <person name="Geng C."/>
            <person name="Koh C."/>
            <person name="Lin C."/>
            <person name="Edwards D."/>
            <person name="Mu D."/>
            <person name="Shen D."/>
            <person name="Soumpourou E."/>
            <person name="Li F."/>
            <person name="Fraser F."/>
            <person name="Conant G."/>
            <person name="Lassalle G."/>
            <person name="King G.J."/>
            <person name="Bonnema G."/>
            <person name="Tang H."/>
            <person name="Wang H."/>
            <person name="Belcram H."/>
            <person name="Zhou H."/>
            <person name="Hirakawa H."/>
            <person name="Abe H."/>
            <person name="Guo H."/>
            <person name="Wang H."/>
            <person name="Jin H."/>
            <person name="Parkin I.A."/>
            <person name="Batley J."/>
            <person name="Kim J.S."/>
            <person name="Just J."/>
            <person name="Li J."/>
            <person name="Xu J."/>
            <person name="Deng J."/>
            <person name="Kim J.A."/>
            <person name="Li J."/>
            <person name="Yu J."/>
            <person name="Meng J."/>
            <person name="Wang J."/>
            <person name="Min J."/>
            <person name="Poulain J."/>
            <person name="Wang J."/>
            <person name="Hatakeyama K."/>
            <person name="Wu K."/>
            <person name="Wang L."/>
            <person name="Fang L."/>
            <person name="Trick M."/>
            <person name="Links M.G."/>
            <person name="Zhao M."/>
            <person name="Jin M."/>
            <person name="Ramchiary N."/>
            <person name="Drou N."/>
            <person name="Berkman P.J."/>
            <person name="Cai Q."/>
            <person name="Huang Q."/>
            <person name="Li R."/>
            <person name="Tabata S."/>
            <person name="Cheng S."/>
            <person name="Zhang S."/>
            <person name="Zhang S."/>
            <person name="Huang S."/>
            <person name="Sato S."/>
            <person name="Sun S."/>
            <person name="Kwon S.J."/>
            <person name="Choi S.R."/>
            <person name="Lee T.H."/>
            <person name="Fan W."/>
            <person name="Zhao X."/>
            <person name="Tan X."/>
            <person name="Xu X."/>
            <person name="Wang Y."/>
            <person name="Qiu Y."/>
            <person name="Yin Y."/>
            <person name="Li Y."/>
            <person name="Du Y."/>
            <person name="Liao Y."/>
            <person name="Lim Y."/>
            <person name="Narusaka Y."/>
            <person name="Wang Y."/>
            <person name="Wang Z."/>
            <person name="Li Z."/>
            <person name="Wang Z."/>
            <person name="Xiong Z."/>
            <person name="Zhang Z."/>
        </authorList>
    </citation>
    <scope>NUCLEOTIDE SEQUENCE [LARGE SCALE GENOMIC DNA]</scope>
    <source>
        <strain evidence="6">cv. Chiifu-401-42</strain>
    </source>
</reference>
<gene>
    <name evidence="4" type="ORF">BRAA02T07796Z</name>
    <name evidence="3" type="ORF">BRAPAZ1V2_A02P34670.2</name>
</gene>
<evidence type="ECO:0000256" key="1">
    <source>
        <dbReference type="SAM" id="MobiDB-lite"/>
    </source>
</evidence>
<feature type="transmembrane region" description="Helical" evidence="2">
    <location>
        <begin position="90"/>
        <end position="108"/>
    </location>
</feature>
<dbReference type="EMBL" id="LR031573">
    <property type="protein sequence ID" value="VDC90387.1"/>
    <property type="molecule type" value="Genomic_DNA"/>
</dbReference>
<name>A0A3P6AF64_BRACM</name>
<accession>M4F2N8</accession>
<keyword evidence="2" id="KW-1133">Transmembrane helix</keyword>
<dbReference type="Proteomes" id="UP000011750">
    <property type="component" value="Unassembled WGS sequence"/>
</dbReference>
<dbReference type="AlphaFoldDB" id="A0A3P6AF64"/>
<evidence type="ECO:0000313" key="4">
    <source>
        <dbReference type="EMBL" id="VDC90387.1"/>
    </source>
</evidence>
<reference evidence="6" key="2">
    <citation type="journal article" date="2018" name="Hortic Res">
        <title>Improved Brassica rapa reference genome by single-molecule sequencing and chromosome conformation capture technologies.</title>
        <authorList>
            <person name="Zhang L."/>
            <person name="Cai X."/>
            <person name="Wu J."/>
            <person name="Liu M."/>
            <person name="Grob S."/>
            <person name="Cheng F."/>
            <person name="Liang J."/>
            <person name="Cai C."/>
            <person name="Liu Z."/>
            <person name="Liu B."/>
            <person name="Wang F."/>
            <person name="Li S."/>
            <person name="Liu F."/>
            <person name="Li X."/>
            <person name="Cheng L."/>
            <person name="Yang W."/>
            <person name="Li M.H."/>
            <person name="Grossniklaus U."/>
            <person name="Zheng H."/>
            <person name="Wang X."/>
        </authorList>
    </citation>
    <scope>NUCLEOTIDE SEQUENCE [LARGE SCALE GENOMIC DNA]</scope>
    <source>
        <strain evidence="6">cv. Chiifu-401-42</strain>
    </source>
</reference>
<protein>
    <submittedName>
        <fullName evidence="4 5">Uncharacterized protein</fullName>
    </submittedName>
</protein>
<feature type="transmembrane region" description="Helical" evidence="2">
    <location>
        <begin position="20"/>
        <end position="37"/>
    </location>
</feature>
<reference evidence="4" key="3">
    <citation type="submission" date="2018-11" db="EMBL/GenBank/DDBJ databases">
        <authorList>
            <consortium name="Genoscope - CEA"/>
            <person name="William W."/>
        </authorList>
    </citation>
    <scope>NUCLEOTIDE SEQUENCE</scope>
</reference>
<dbReference type="Gramene" id="Bra035337.1">
    <property type="protein sequence ID" value="Bra035337.1-P"/>
    <property type="gene ID" value="Bra035337"/>
</dbReference>
<dbReference type="EnsemblPlants" id="Bra035337.1">
    <property type="protein sequence ID" value="Bra035337.1-P"/>
    <property type="gene ID" value="Bra035337"/>
</dbReference>
<keyword evidence="2" id="KW-0812">Transmembrane</keyword>
<feature type="region of interest" description="Disordered" evidence="1">
    <location>
        <begin position="219"/>
        <end position="290"/>
    </location>
</feature>
<dbReference type="EMBL" id="LS974618">
    <property type="protein sequence ID" value="CAG7894515.1"/>
    <property type="molecule type" value="Genomic_DNA"/>
</dbReference>